<keyword evidence="6" id="KW-0808">Transferase</keyword>
<name>A0AAD9L0E4_RIDPI</name>
<comment type="pathway">
    <text evidence="2">Protein modification; protein glycosylation.</text>
</comment>
<keyword evidence="10" id="KW-1133">Transmembrane helix</keyword>
<evidence type="ECO:0000313" key="13">
    <source>
        <dbReference type="EMBL" id="KAK2180650.1"/>
    </source>
</evidence>
<evidence type="ECO:0000256" key="9">
    <source>
        <dbReference type="ARBA" id="ARBA00022968"/>
    </source>
</evidence>
<comment type="similarity">
    <text evidence="3">Belongs to the glycosyltransferase 31 family. Beta3-Gal-T subfamily.</text>
</comment>
<dbReference type="Pfam" id="PF02434">
    <property type="entry name" value="Fringe"/>
    <property type="match status" value="1"/>
</dbReference>
<dbReference type="AlphaFoldDB" id="A0AAD9L0E4"/>
<keyword evidence="5" id="KW-0328">Glycosyltransferase</keyword>
<keyword evidence="7" id="KW-0812">Transmembrane</keyword>
<dbReference type="Proteomes" id="UP001209878">
    <property type="component" value="Unassembled WGS sequence"/>
</dbReference>
<evidence type="ECO:0000313" key="14">
    <source>
        <dbReference type="Proteomes" id="UP001209878"/>
    </source>
</evidence>
<evidence type="ECO:0000256" key="2">
    <source>
        <dbReference type="ARBA" id="ARBA00004922"/>
    </source>
</evidence>
<dbReference type="GO" id="GO:0000166">
    <property type="term" value="F:nucleotide binding"/>
    <property type="evidence" value="ECO:0007669"/>
    <property type="project" value="UniProtKB-KW"/>
</dbReference>
<evidence type="ECO:0000256" key="6">
    <source>
        <dbReference type="ARBA" id="ARBA00022679"/>
    </source>
</evidence>
<dbReference type="EMBL" id="JAODUO010000433">
    <property type="protein sequence ID" value="KAK2180650.1"/>
    <property type="molecule type" value="Genomic_DNA"/>
</dbReference>
<evidence type="ECO:0000256" key="7">
    <source>
        <dbReference type="ARBA" id="ARBA00022692"/>
    </source>
</evidence>
<evidence type="ECO:0000256" key="3">
    <source>
        <dbReference type="ARBA" id="ARBA00006462"/>
    </source>
</evidence>
<proteinExistence type="inferred from homology"/>
<protein>
    <recommendedName>
        <fullName evidence="4">N-acetylgalactosaminide beta-1,3-galactosyltransferase</fullName>
        <ecNumber evidence="4">2.4.1.122</ecNumber>
    </recommendedName>
</protein>
<keyword evidence="9" id="KW-0735">Signal-anchor</keyword>
<comment type="subcellular location">
    <subcellularLocation>
        <location evidence="1">Membrane</location>
        <topology evidence="1">Single-pass type II membrane protein</topology>
    </subcellularLocation>
</comment>
<keyword evidence="11" id="KW-0472">Membrane</keyword>
<keyword evidence="14" id="KW-1185">Reference proteome</keyword>
<evidence type="ECO:0000256" key="5">
    <source>
        <dbReference type="ARBA" id="ARBA00022676"/>
    </source>
</evidence>
<dbReference type="InterPro" id="IPR003378">
    <property type="entry name" value="Fringe-like_glycosylTrfase"/>
</dbReference>
<gene>
    <name evidence="13" type="ORF">NP493_433g01011</name>
</gene>
<accession>A0AAD9L0E4</accession>
<dbReference type="GO" id="GO:0016263">
    <property type="term" value="F:glycoprotein-N-acetylgalactosamine 3-beta-galactosyltransferase activity"/>
    <property type="evidence" value="ECO:0007669"/>
    <property type="project" value="UniProtKB-EC"/>
</dbReference>
<evidence type="ECO:0000256" key="11">
    <source>
        <dbReference type="ARBA" id="ARBA00023136"/>
    </source>
</evidence>
<evidence type="ECO:0000259" key="12">
    <source>
        <dbReference type="Pfam" id="PF02434"/>
    </source>
</evidence>
<dbReference type="InterPro" id="IPR026050">
    <property type="entry name" value="C1GALT1/C1GALT1_chp1"/>
</dbReference>
<reference evidence="13" key="1">
    <citation type="journal article" date="2023" name="Mol. Biol. Evol.">
        <title>Third-Generation Sequencing Reveals the Adaptive Role of the Epigenome in Three Deep-Sea Polychaetes.</title>
        <authorList>
            <person name="Perez M."/>
            <person name="Aroh O."/>
            <person name="Sun Y."/>
            <person name="Lan Y."/>
            <person name="Juniper S.K."/>
            <person name="Young C.R."/>
            <person name="Angers B."/>
            <person name="Qian P.Y."/>
        </authorList>
    </citation>
    <scope>NUCLEOTIDE SEQUENCE</scope>
    <source>
        <strain evidence="13">R07B-5</strain>
    </source>
</reference>
<dbReference type="PANTHER" id="PTHR23033">
    <property type="entry name" value="BETA1,3-GALACTOSYLTRANSFERASE"/>
    <property type="match status" value="1"/>
</dbReference>
<dbReference type="EC" id="2.4.1.122" evidence="4"/>
<evidence type="ECO:0000256" key="10">
    <source>
        <dbReference type="ARBA" id="ARBA00022989"/>
    </source>
</evidence>
<comment type="caution">
    <text evidence="13">The sequence shown here is derived from an EMBL/GenBank/DDBJ whole genome shotgun (WGS) entry which is preliminary data.</text>
</comment>
<dbReference type="PANTHER" id="PTHR23033:SF14">
    <property type="entry name" value="GLYCOPROTEIN-N-ACETYLGALACTOSAMINE 3-BETA-GALACTOSYLTRANSFERASE 1-RELATED"/>
    <property type="match status" value="1"/>
</dbReference>
<dbReference type="GO" id="GO:0016020">
    <property type="term" value="C:membrane"/>
    <property type="evidence" value="ECO:0007669"/>
    <property type="project" value="UniProtKB-SubCell"/>
</dbReference>
<keyword evidence="8" id="KW-0547">Nucleotide-binding</keyword>
<evidence type="ECO:0000256" key="4">
    <source>
        <dbReference type="ARBA" id="ARBA00012557"/>
    </source>
</evidence>
<evidence type="ECO:0000256" key="1">
    <source>
        <dbReference type="ARBA" id="ARBA00004606"/>
    </source>
</evidence>
<sequence length="115" mass="13656">MTCPSKLESRARHVRDTWGKRCNVLLFASDYMNKTFPTINITVPPGREHLTMKTRKAFDYISEHHRDDADWFLKADDDTYVIMENLRYMLAPYSPLEAMYFGHAFVTKPPRTYFR</sequence>
<feature type="domain" description="Fringe-like glycosyltransferase" evidence="12">
    <location>
        <begin position="7"/>
        <end position="112"/>
    </location>
</feature>
<organism evidence="13 14">
    <name type="scientific">Ridgeia piscesae</name>
    <name type="common">Tubeworm</name>
    <dbReference type="NCBI Taxonomy" id="27915"/>
    <lineage>
        <taxon>Eukaryota</taxon>
        <taxon>Metazoa</taxon>
        <taxon>Spiralia</taxon>
        <taxon>Lophotrochozoa</taxon>
        <taxon>Annelida</taxon>
        <taxon>Polychaeta</taxon>
        <taxon>Sedentaria</taxon>
        <taxon>Canalipalpata</taxon>
        <taxon>Sabellida</taxon>
        <taxon>Siboglinidae</taxon>
        <taxon>Ridgeia</taxon>
    </lineage>
</organism>
<evidence type="ECO:0000256" key="8">
    <source>
        <dbReference type="ARBA" id="ARBA00022741"/>
    </source>
</evidence>
<dbReference type="Gene3D" id="3.90.550.50">
    <property type="match status" value="1"/>
</dbReference>